<dbReference type="GO" id="GO:0003676">
    <property type="term" value="F:nucleic acid binding"/>
    <property type="evidence" value="ECO:0007669"/>
    <property type="project" value="InterPro"/>
</dbReference>
<dbReference type="EMBL" id="PKMF04001148">
    <property type="protein sequence ID" value="KAK7814025.1"/>
    <property type="molecule type" value="Genomic_DNA"/>
</dbReference>
<evidence type="ECO:0000259" key="3">
    <source>
        <dbReference type="PROSITE" id="PS50158"/>
    </source>
</evidence>
<dbReference type="AlphaFoldDB" id="A0AAW0IHF2"/>
<evidence type="ECO:0000256" key="1">
    <source>
        <dbReference type="PROSITE-ProRule" id="PRU00047"/>
    </source>
</evidence>
<name>A0AAW0IHF2_QUESU</name>
<dbReference type="InterPro" id="IPR040256">
    <property type="entry name" value="At4g02000-like"/>
</dbReference>
<dbReference type="Proteomes" id="UP000237347">
    <property type="component" value="Unassembled WGS sequence"/>
</dbReference>
<organism evidence="4 5">
    <name type="scientific">Quercus suber</name>
    <name type="common">Cork oak</name>
    <dbReference type="NCBI Taxonomy" id="58331"/>
    <lineage>
        <taxon>Eukaryota</taxon>
        <taxon>Viridiplantae</taxon>
        <taxon>Streptophyta</taxon>
        <taxon>Embryophyta</taxon>
        <taxon>Tracheophyta</taxon>
        <taxon>Spermatophyta</taxon>
        <taxon>Magnoliopsida</taxon>
        <taxon>eudicotyledons</taxon>
        <taxon>Gunneridae</taxon>
        <taxon>Pentapetalae</taxon>
        <taxon>rosids</taxon>
        <taxon>fabids</taxon>
        <taxon>Fagales</taxon>
        <taxon>Fagaceae</taxon>
        <taxon>Quercus</taxon>
    </lineage>
</organism>
<evidence type="ECO:0000256" key="2">
    <source>
        <dbReference type="SAM" id="MobiDB-lite"/>
    </source>
</evidence>
<feature type="compositionally biased region" description="Polar residues" evidence="2">
    <location>
        <begin position="247"/>
        <end position="260"/>
    </location>
</feature>
<feature type="region of interest" description="Disordered" evidence="2">
    <location>
        <begin position="329"/>
        <end position="349"/>
    </location>
</feature>
<feature type="region of interest" description="Disordered" evidence="2">
    <location>
        <begin position="87"/>
        <end position="189"/>
    </location>
</feature>
<dbReference type="InterPro" id="IPR025836">
    <property type="entry name" value="Zn_knuckle_CX2CX4HX4C"/>
</dbReference>
<gene>
    <name evidence="4" type="ORF">CFP56_004020</name>
</gene>
<evidence type="ECO:0000313" key="4">
    <source>
        <dbReference type="EMBL" id="KAK7814025.1"/>
    </source>
</evidence>
<proteinExistence type="predicted"/>
<accession>A0AAW0IHF2</accession>
<protein>
    <recommendedName>
        <fullName evidence="3">CCHC-type domain-containing protein</fullName>
    </recommendedName>
</protein>
<dbReference type="PANTHER" id="PTHR31286">
    <property type="entry name" value="GLYCINE-RICH CELL WALL STRUCTURAL PROTEIN 1.8-LIKE"/>
    <property type="match status" value="1"/>
</dbReference>
<keyword evidence="1" id="KW-0479">Metal-binding</keyword>
<keyword evidence="1" id="KW-0863">Zinc-finger</keyword>
<keyword evidence="5" id="KW-1185">Reference proteome</keyword>
<dbReference type="GO" id="GO:0008270">
    <property type="term" value="F:zinc ion binding"/>
    <property type="evidence" value="ECO:0007669"/>
    <property type="project" value="UniProtKB-KW"/>
</dbReference>
<feature type="domain" description="CCHC-type" evidence="3">
    <location>
        <begin position="71"/>
        <end position="86"/>
    </location>
</feature>
<feature type="region of interest" description="Disordered" evidence="2">
    <location>
        <begin position="233"/>
        <end position="260"/>
    </location>
</feature>
<evidence type="ECO:0000313" key="5">
    <source>
        <dbReference type="Proteomes" id="UP000237347"/>
    </source>
</evidence>
<dbReference type="InterPro" id="IPR001878">
    <property type="entry name" value="Znf_CCHC"/>
</dbReference>
<feature type="compositionally biased region" description="Basic and acidic residues" evidence="2">
    <location>
        <begin position="110"/>
        <end position="134"/>
    </location>
</feature>
<keyword evidence="1" id="KW-0862">Zinc</keyword>
<comment type="caution">
    <text evidence="4">The sequence shown here is derived from an EMBL/GenBank/DDBJ whole genome shotgun (WGS) entry which is preliminary data.</text>
</comment>
<dbReference type="PROSITE" id="PS50158">
    <property type="entry name" value="ZF_CCHC"/>
    <property type="match status" value="1"/>
</dbReference>
<dbReference type="PANTHER" id="PTHR31286:SF167">
    <property type="entry name" value="OS09G0268800 PROTEIN"/>
    <property type="match status" value="1"/>
</dbReference>
<feature type="compositionally biased region" description="Basic and acidic residues" evidence="2">
    <location>
        <begin position="159"/>
        <end position="180"/>
    </location>
</feature>
<feature type="compositionally biased region" description="Low complexity" evidence="2">
    <location>
        <begin position="148"/>
        <end position="158"/>
    </location>
</feature>
<feature type="region of interest" description="Disordered" evidence="2">
    <location>
        <begin position="281"/>
        <end position="301"/>
    </location>
</feature>
<dbReference type="Pfam" id="PF14392">
    <property type="entry name" value="zf-CCHC_4"/>
    <property type="match status" value="1"/>
</dbReference>
<sequence length="349" mass="38766">MAEEVCRDLGNSLGRFIETDRRPGQSDQAKFMRVRVDLQLDKPLRRGGKIASVEGEKFWVSFRYERLPTFCFHCGRLGHDLKHCQETSNNQSSSNQYGDWLRAQGNSKTGVDKSRSTSSGGKDDSNEDKVEEHIPSTAKNSYTSAMDGRGSTSGTNGSRIEKNHNTKKVKDIIGNRENQPEKALNGWDNSTRLEQVPMHESGARDAASTPPLSLPRSFKNEKEAMDALSLVGQSAQTEKDPMEVNSPLKTNADANGGSTAKVNSFGLIVEKKAKAKVHLKKMAREHNRNKNPQSETELIPVGKKRGGKLVFDEEEEVIVQKRRCTAVNTNQTESAERSAVAAMQHRREP</sequence>
<reference evidence="4 5" key="1">
    <citation type="journal article" date="2018" name="Sci. Data">
        <title>The draft genome sequence of cork oak.</title>
        <authorList>
            <person name="Ramos A.M."/>
            <person name="Usie A."/>
            <person name="Barbosa P."/>
            <person name="Barros P.M."/>
            <person name="Capote T."/>
            <person name="Chaves I."/>
            <person name="Simoes F."/>
            <person name="Abreu I."/>
            <person name="Carrasquinho I."/>
            <person name="Faro C."/>
            <person name="Guimaraes J.B."/>
            <person name="Mendonca D."/>
            <person name="Nobrega F."/>
            <person name="Rodrigues L."/>
            <person name="Saibo N.J.M."/>
            <person name="Varela M.C."/>
            <person name="Egas C."/>
            <person name="Matos J."/>
            <person name="Miguel C.M."/>
            <person name="Oliveira M.M."/>
            <person name="Ricardo C.P."/>
            <person name="Goncalves S."/>
        </authorList>
    </citation>
    <scope>NUCLEOTIDE SEQUENCE [LARGE SCALE GENOMIC DNA]</scope>
    <source>
        <strain evidence="5">cv. HL8</strain>
    </source>
</reference>